<sequence length="83" mass="9270">MDFTSYSILICDCDRHTKTILFAKCLCVMARPAIVLHTPPSKHNTKEERDVKKDIGKLIMQIGVKEGAMNDHTFLAGSVLPLL</sequence>
<dbReference type="Proteomes" id="UP001234178">
    <property type="component" value="Unassembled WGS sequence"/>
</dbReference>
<evidence type="ECO:0000313" key="2">
    <source>
        <dbReference type="Proteomes" id="UP001234178"/>
    </source>
</evidence>
<dbReference type="EMBL" id="JAOYFB010000002">
    <property type="protein sequence ID" value="KAK4009075.1"/>
    <property type="molecule type" value="Genomic_DNA"/>
</dbReference>
<reference evidence="1 2" key="1">
    <citation type="journal article" date="2023" name="Nucleic Acids Res.">
        <title>The hologenome of Daphnia magna reveals possible DNA methylation and microbiome-mediated evolution of the host genome.</title>
        <authorList>
            <person name="Chaturvedi A."/>
            <person name="Li X."/>
            <person name="Dhandapani V."/>
            <person name="Marshall H."/>
            <person name="Kissane S."/>
            <person name="Cuenca-Cambronero M."/>
            <person name="Asole G."/>
            <person name="Calvet F."/>
            <person name="Ruiz-Romero M."/>
            <person name="Marangio P."/>
            <person name="Guigo R."/>
            <person name="Rago D."/>
            <person name="Mirbahai L."/>
            <person name="Eastwood N."/>
            <person name="Colbourne J.K."/>
            <person name="Zhou J."/>
            <person name="Mallon E."/>
            <person name="Orsini L."/>
        </authorList>
    </citation>
    <scope>NUCLEOTIDE SEQUENCE [LARGE SCALE GENOMIC DNA]</scope>
    <source>
        <strain evidence="1">LRV0_1</strain>
    </source>
</reference>
<organism evidence="1 2">
    <name type="scientific">Daphnia magna</name>
    <dbReference type="NCBI Taxonomy" id="35525"/>
    <lineage>
        <taxon>Eukaryota</taxon>
        <taxon>Metazoa</taxon>
        <taxon>Ecdysozoa</taxon>
        <taxon>Arthropoda</taxon>
        <taxon>Crustacea</taxon>
        <taxon>Branchiopoda</taxon>
        <taxon>Diplostraca</taxon>
        <taxon>Cladocera</taxon>
        <taxon>Anomopoda</taxon>
        <taxon>Daphniidae</taxon>
        <taxon>Daphnia</taxon>
    </lineage>
</organism>
<comment type="caution">
    <text evidence="1">The sequence shown here is derived from an EMBL/GenBank/DDBJ whole genome shotgun (WGS) entry which is preliminary data.</text>
</comment>
<protein>
    <submittedName>
        <fullName evidence="1">Uncharacterized protein</fullName>
    </submittedName>
</protein>
<accession>A0ABQ9Z852</accession>
<keyword evidence="2" id="KW-1185">Reference proteome</keyword>
<proteinExistence type="predicted"/>
<gene>
    <name evidence="1" type="ORF">OUZ56_014213</name>
</gene>
<name>A0ABQ9Z852_9CRUS</name>
<evidence type="ECO:0000313" key="1">
    <source>
        <dbReference type="EMBL" id="KAK4009075.1"/>
    </source>
</evidence>